<dbReference type="RefSeq" id="WP_189497688.1">
    <property type="nucleotide sequence ID" value="NZ_BMZH01000006.1"/>
</dbReference>
<name>A0A8J3CRN2_9PROT</name>
<reference evidence="2" key="2">
    <citation type="submission" date="2020-09" db="EMBL/GenBank/DDBJ databases">
        <authorList>
            <person name="Sun Q."/>
            <person name="Kim S."/>
        </authorList>
    </citation>
    <scope>NUCLEOTIDE SEQUENCE</scope>
    <source>
        <strain evidence="2">KCTC 32513</strain>
    </source>
</reference>
<protein>
    <recommendedName>
        <fullName evidence="4">DUF1192 domain-containing protein</fullName>
    </recommendedName>
</protein>
<dbReference type="Pfam" id="PF06698">
    <property type="entry name" value="DUF1192"/>
    <property type="match status" value="1"/>
</dbReference>
<keyword evidence="3" id="KW-1185">Reference proteome</keyword>
<keyword evidence="1" id="KW-0175">Coiled coil</keyword>
<accession>A0A8J3CRN2</accession>
<evidence type="ECO:0000256" key="1">
    <source>
        <dbReference type="SAM" id="Coils"/>
    </source>
</evidence>
<evidence type="ECO:0000313" key="3">
    <source>
        <dbReference type="Proteomes" id="UP000634004"/>
    </source>
</evidence>
<sequence length="63" mass="7301">MDENDPKRHDVETYRLGEGLYGLSLYELEARIDAYGAEITRLKAELEKKAQEKQAADQLFKKN</sequence>
<evidence type="ECO:0000313" key="2">
    <source>
        <dbReference type="EMBL" id="GHA95616.1"/>
    </source>
</evidence>
<gene>
    <name evidence="2" type="ORF">GCM10009069_18310</name>
</gene>
<proteinExistence type="predicted"/>
<comment type="caution">
    <text evidence="2">The sequence shown here is derived from an EMBL/GenBank/DDBJ whole genome shotgun (WGS) entry which is preliminary data.</text>
</comment>
<evidence type="ECO:0008006" key="4">
    <source>
        <dbReference type="Google" id="ProtNLM"/>
    </source>
</evidence>
<organism evidence="2 3">
    <name type="scientific">Algimonas arctica</name>
    <dbReference type="NCBI Taxonomy" id="1479486"/>
    <lineage>
        <taxon>Bacteria</taxon>
        <taxon>Pseudomonadati</taxon>
        <taxon>Pseudomonadota</taxon>
        <taxon>Alphaproteobacteria</taxon>
        <taxon>Maricaulales</taxon>
        <taxon>Robiginitomaculaceae</taxon>
        <taxon>Algimonas</taxon>
    </lineage>
</organism>
<dbReference type="AlphaFoldDB" id="A0A8J3CRN2"/>
<dbReference type="InterPro" id="IPR009579">
    <property type="entry name" value="DUF1192"/>
</dbReference>
<reference evidence="2" key="1">
    <citation type="journal article" date="2014" name="Int. J. Syst. Evol. Microbiol.">
        <title>Complete genome sequence of Corynebacterium casei LMG S-19264T (=DSM 44701T), isolated from a smear-ripened cheese.</title>
        <authorList>
            <consortium name="US DOE Joint Genome Institute (JGI-PGF)"/>
            <person name="Walter F."/>
            <person name="Albersmeier A."/>
            <person name="Kalinowski J."/>
            <person name="Ruckert C."/>
        </authorList>
    </citation>
    <scope>NUCLEOTIDE SEQUENCE</scope>
    <source>
        <strain evidence="2">KCTC 32513</strain>
    </source>
</reference>
<feature type="coiled-coil region" evidence="1">
    <location>
        <begin position="25"/>
        <end position="59"/>
    </location>
</feature>
<dbReference type="Proteomes" id="UP000634004">
    <property type="component" value="Unassembled WGS sequence"/>
</dbReference>
<dbReference type="EMBL" id="BMZH01000006">
    <property type="protein sequence ID" value="GHA95616.1"/>
    <property type="molecule type" value="Genomic_DNA"/>
</dbReference>